<keyword evidence="4" id="KW-1185">Reference proteome</keyword>
<feature type="region of interest" description="Disordered" evidence="1">
    <location>
        <begin position="220"/>
        <end position="267"/>
    </location>
</feature>
<dbReference type="Proteomes" id="UP001296104">
    <property type="component" value="Unassembled WGS sequence"/>
</dbReference>
<organism evidence="3 4">
    <name type="scientific">Lecanosticta acicola</name>
    <dbReference type="NCBI Taxonomy" id="111012"/>
    <lineage>
        <taxon>Eukaryota</taxon>
        <taxon>Fungi</taxon>
        <taxon>Dikarya</taxon>
        <taxon>Ascomycota</taxon>
        <taxon>Pezizomycotina</taxon>
        <taxon>Dothideomycetes</taxon>
        <taxon>Dothideomycetidae</taxon>
        <taxon>Mycosphaerellales</taxon>
        <taxon>Mycosphaerellaceae</taxon>
        <taxon>Lecanosticta</taxon>
    </lineage>
</organism>
<keyword evidence="2" id="KW-0812">Transmembrane</keyword>
<feature type="compositionally biased region" description="Polar residues" evidence="1">
    <location>
        <begin position="230"/>
        <end position="249"/>
    </location>
</feature>
<evidence type="ECO:0000313" key="4">
    <source>
        <dbReference type="Proteomes" id="UP001296104"/>
    </source>
</evidence>
<proteinExistence type="predicted"/>
<evidence type="ECO:0000256" key="2">
    <source>
        <dbReference type="SAM" id="Phobius"/>
    </source>
</evidence>
<reference evidence="3" key="1">
    <citation type="submission" date="2023-11" db="EMBL/GenBank/DDBJ databases">
        <authorList>
            <person name="Alioto T."/>
            <person name="Alioto T."/>
            <person name="Gomez Garrido J."/>
        </authorList>
    </citation>
    <scope>NUCLEOTIDE SEQUENCE</scope>
</reference>
<gene>
    <name evidence="3" type="ORF">LECACI_7A000346</name>
</gene>
<dbReference type="AlphaFoldDB" id="A0AAI8W0W3"/>
<feature type="region of interest" description="Disordered" evidence="1">
    <location>
        <begin position="135"/>
        <end position="189"/>
    </location>
</feature>
<feature type="compositionally biased region" description="Basic and acidic residues" evidence="1">
    <location>
        <begin position="140"/>
        <end position="151"/>
    </location>
</feature>
<feature type="compositionally biased region" description="Basic and acidic residues" evidence="1">
    <location>
        <begin position="370"/>
        <end position="388"/>
    </location>
</feature>
<keyword evidence="2" id="KW-1133">Transmembrane helix</keyword>
<feature type="compositionally biased region" description="Pro residues" evidence="1">
    <location>
        <begin position="330"/>
        <end position="345"/>
    </location>
</feature>
<dbReference type="EMBL" id="CAVMBE010000001">
    <property type="protein sequence ID" value="CAK3764711.1"/>
    <property type="molecule type" value="Genomic_DNA"/>
</dbReference>
<evidence type="ECO:0000256" key="1">
    <source>
        <dbReference type="SAM" id="MobiDB-lite"/>
    </source>
</evidence>
<name>A0AAI8W0W3_9PEZI</name>
<protein>
    <submittedName>
        <fullName evidence="3">Uncharacterized protein</fullName>
    </submittedName>
</protein>
<accession>A0AAI8W0W3</accession>
<keyword evidence="2" id="KW-0472">Membrane</keyword>
<sequence length="396" mass="43207">MFTPINKRAPTKGGLDAHAQVAIGVIVPVSILLGALLGLLWYNSRRRSHERSLEFEDAGSRRGRTRLSTVWRGGGRESVLKPEGFVKQADGVDVSRGSGTPVAELDGHNTEKIELECTKKVAELREAGKVELTDTGNVELRSDASRSEENLPSKPKRRALVPPIAWNIPMTPARGPPPRGDSLPQSPTAIRNDSAVEETMARLESREAQPKLTLDTANLHHEETLPPVQKRNTNPFRKSLQPPLQQFHSSPKHDSKRATRGASSRYSRDNLDRFSDVSVVGADEEGVAHEVGFRVSSESSQQTYDVDVDVDLDSPLSGASRRNPQYISLPPAPPPPPPTSAPPGIPEKSNERVSGAEWMKRLSAQESEELDPKWTEGGDDRVDGHGHGEISSALLS</sequence>
<feature type="transmembrane region" description="Helical" evidence="2">
    <location>
        <begin position="20"/>
        <end position="42"/>
    </location>
</feature>
<evidence type="ECO:0000313" key="3">
    <source>
        <dbReference type="EMBL" id="CAK3764711.1"/>
    </source>
</evidence>
<feature type="region of interest" description="Disordered" evidence="1">
    <location>
        <begin position="292"/>
        <end position="396"/>
    </location>
</feature>
<comment type="caution">
    <text evidence="3">The sequence shown here is derived from an EMBL/GenBank/DDBJ whole genome shotgun (WGS) entry which is preliminary data.</text>
</comment>